<proteinExistence type="inferred from homology"/>
<dbReference type="PANTHER" id="PTHR33732:SF2">
    <property type="entry name" value="REF_SRPP-LIKE PROTEIN"/>
    <property type="match status" value="1"/>
</dbReference>
<dbReference type="EMBL" id="OY731400">
    <property type="protein sequence ID" value="CAJ1938841.1"/>
    <property type="molecule type" value="Genomic_DNA"/>
</dbReference>
<dbReference type="PANTHER" id="PTHR33732">
    <property type="entry name" value="REF/SRPP-LIKE PROTEIN OS05G0151300/LOC_OS05G05940"/>
    <property type="match status" value="1"/>
</dbReference>
<organism evidence="3 4">
    <name type="scientific">Sphenostylis stenocarpa</name>
    <dbReference type="NCBI Taxonomy" id="92480"/>
    <lineage>
        <taxon>Eukaryota</taxon>
        <taxon>Viridiplantae</taxon>
        <taxon>Streptophyta</taxon>
        <taxon>Embryophyta</taxon>
        <taxon>Tracheophyta</taxon>
        <taxon>Spermatophyta</taxon>
        <taxon>Magnoliopsida</taxon>
        <taxon>eudicotyledons</taxon>
        <taxon>Gunneridae</taxon>
        <taxon>Pentapetalae</taxon>
        <taxon>rosids</taxon>
        <taxon>fabids</taxon>
        <taxon>Fabales</taxon>
        <taxon>Fabaceae</taxon>
        <taxon>Papilionoideae</taxon>
        <taxon>50 kb inversion clade</taxon>
        <taxon>NPAAA clade</taxon>
        <taxon>indigoferoid/millettioid clade</taxon>
        <taxon>Phaseoleae</taxon>
        <taxon>Sphenostylis</taxon>
    </lineage>
</organism>
<accession>A0AA86SBZ9</accession>
<dbReference type="AlphaFoldDB" id="A0AA86SBZ9"/>
<evidence type="ECO:0000313" key="3">
    <source>
        <dbReference type="EMBL" id="CAJ1938841.1"/>
    </source>
</evidence>
<dbReference type="Gramene" id="rna-AYBTSS11_LOCUS8819">
    <property type="protein sequence ID" value="CAJ1938841.1"/>
    <property type="gene ID" value="gene-AYBTSS11_LOCUS8819"/>
</dbReference>
<feature type="transmembrane region" description="Helical" evidence="2">
    <location>
        <begin position="20"/>
        <end position="41"/>
    </location>
</feature>
<keyword evidence="2" id="KW-0812">Transmembrane</keyword>
<dbReference type="Pfam" id="PF05755">
    <property type="entry name" value="REF"/>
    <property type="match status" value="1"/>
</dbReference>
<sequence length="236" mass="25813">MATTTTERDVENKSHEELKHLGFVKIAAIKAFVCVSNLYYFAKQNSGPLRSAVGTVEDTVTTVLGPVYHKFKGVPNHLLLFVDNKVDEATRKFDEHAPSFVKQVASQVNCLVQEVTNKAENVVSEAQSGGARAVAQYVATESKKIVVFGSVKVWFGLNHYPPFHAVAEMAVPTAAYWSEKYNNVVKGMTVKGGGVFGYLPLIPIDDIAKAFKQGEGNVNEDLRESGSSSEGECFYE</sequence>
<evidence type="ECO:0000313" key="4">
    <source>
        <dbReference type="Proteomes" id="UP001189624"/>
    </source>
</evidence>
<evidence type="ECO:0008006" key="5">
    <source>
        <dbReference type="Google" id="ProtNLM"/>
    </source>
</evidence>
<evidence type="ECO:0000256" key="2">
    <source>
        <dbReference type="SAM" id="Phobius"/>
    </source>
</evidence>
<name>A0AA86SBZ9_9FABA</name>
<keyword evidence="2" id="KW-1133">Transmembrane helix</keyword>
<dbReference type="InterPro" id="IPR008802">
    <property type="entry name" value="REF"/>
</dbReference>
<protein>
    <recommendedName>
        <fullName evidence="5">REF/SRPP-like protein</fullName>
    </recommendedName>
</protein>
<evidence type="ECO:0000256" key="1">
    <source>
        <dbReference type="ARBA" id="ARBA00009737"/>
    </source>
</evidence>
<comment type="similarity">
    <text evidence="1">Belongs to the REF/SRPP family.</text>
</comment>
<dbReference type="Proteomes" id="UP001189624">
    <property type="component" value="Chromosome 3"/>
</dbReference>
<keyword evidence="4" id="KW-1185">Reference proteome</keyword>
<keyword evidence="2" id="KW-0472">Membrane</keyword>
<gene>
    <name evidence="3" type="ORF">AYBTSS11_LOCUS8819</name>
</gene>
<reference evidence="3" key="1">
    <citation type="submission" date="2023-10" db="EMBL/GenBank/DDBJ databases">
        <authorList>
            <person name="Domelevo Entfellner J.-B."/>
        </authorList>
    </citation>
    <scope>NUCLEOTIDE SEQUENCE</scope>
</reference>